<dbReference type="Proteomes" id="UP000663792">
    <property type="component" value="Unassembled WGS sequence"/>
</dbReference>
<dbReference type="GO" id="GO:0004017">
    <property type="term" value="F:AMP kinase activity"/>
    <property type="evidence" value="ECO:0007669"/>
    <property type="project" value="UniProtKB-UniRule"/>
</dbReference>
<feature type="binding site" evidence="5">
    <location>
        <position position="141"/>
    </location>
    <ligand>
        <name>AMP</name>
        <dbReference type="ChEBI" id="CHEBI:456215"/>
    </ligand>
</feature>
<feature type="binding site" evidence="5">
    <location>
        <position position="37"/>
    </location>
    <ligand>
        <name>AMP</name>
        <dbReference type="ChEBI" id="CHEBI:456215"/>
    </ligand>
</feature>
<comment type="caution">
    <text evidence="5">Lacks conserved residue(s) required for the propagation of feature annotation.</text>
</comment>
<evidence type="ECO:0000256" key="4">
    <source>
        <dbReference type="ARBA" id="ARBA00022777"/>
    </source>
</evidence>
<dbReference type="RefSeq" id="WP_205260498.1">
    <property type="nucleotide sequence ID" value="NZ_JAERWK010000011.1"/>
</dbReference>
<dbReference type="PANTHER" id="PTHR23359">
    <property type="entry name" value="NUCLEOTIDE KINASE"/>
    <property type="match status" value="1"/>
</dbReference>
<keyword evidence="9" id="KW-1185">Reference proteome</keyword>
<keyword evidence="5 7" id="KW-0067">ATP-binding</keyword>
<evidence type="ECO:0000256" key="6">
    <source>
        <dbReference type="RuleBase" id="RU003330"/>
    </source>
</evidence>
<feature type="region of interest" description="NMP" evidence="5">
    <location>
        <begin position="31"/>
        <end position="60"/>
    </location>
</feature>
<dbReference type="AlphaFoldDB" id="A0A938YCX9"/>
<feature type="binding site" evidence="5">
    <location>
        <position position="32"/>
    </location>
    <ligand>
        <name>AMP</name>
        <dbReference type="ChEBI" id="CHEBI:456215"/>
    </ligand>
</feature>
<comment type="caution">
    <text evidence="8">The sequence shown here is derived from an EMBL/GenBank/DDBJ whole genome shotgun (WGS) entry which is preliminary data.</text>
</comment>
<comment type="domain">
    <text evidence="5">Consists of three domains, a large central CORE domain and two small peripheral domains, NMPbind and LID, which undergo movements during catalysis. The LID domain closes over the site of phosphoryl transfer upon ATP binding. Assembling and dissambling the active center during each catalytic cycle provides an effective means to prevent ATP hydrolysis.</text>
</comment>
<comment type="catalytic activity">
    <reaction evidence="5 7">
        <text>AMP + ATP = 2 ADP</text>
        <dbReference type="Rhea" id="RHEA:12973"/>
        <dbReference type="ChEBI" id="CHEBI:30616"/>
        <dbReference type="ChEBI" id="CHEBI:456215"/>
        <dbReference type="ChEBI" id="CHEBI:456216"/>
        <dbReference type="EC" id="2.7.4.3"/>
    </reaction>
</comment>
<proteinExistence type="inferred from homology"/>
<dbReference type="InterPro" id="IPR027417">
    <property type="entry name" value="P-loop_NTPase"/>
</dbReference>
<dbReference type="InterPro" id="IPR033690">
    <property type="entry name" value="Adenylat_kinase_CS"/>
</dbReference>
<evidence type="ECO:0000313" key="8">
    <source>
        <dbReference type="EMBL" id="MBM9467539.1"/>
    </source>
</evidence>
<comment type="pathway">
    <text evidence="5">Purine metabolism; AMP biosynthesis via salvage pathway; AMP from ADP: step 1/1.</text>
</comment>
<sequence length="191" mass="20740">MTRILIIGPQGVGKGTQAAGLAEALSIPHVSTGDLFRDHAARGTELGLEVKRYLDSGQLVPDSVTKQMVAERLGDPDALDGFLLDGFPRTLPQAEWLDEYLHSSDHAVDAVLLLNAPNKVLLERLTARGRADDTPEAISTRLALYHSETTPLLDFYHDRVVAVNGVGTVDEVRERALKALRDFLNGHGRAA</sequence>
<dbReference type="PROSITE" id="PS00113">
    <property type="entry name" value="ADENYLATE_KINASE"/>
    <property type="match status" value="1"/>
</dbReference>
<keyword evidence="4 5" id="KW-0418">Kinase</keyword>
<evidence type="ECO:0000256" key="2">
    <source>
        <dbReference type="ARBA" id="ARBA00022727"/>
    </source>
</evidence>
<keyword evidence="2 5" id="KW-0545">Nucleotide biosynthesis</keyword>
<dbReference type="HAMAP" id="MF_00235">
    <property type="entry name" value="Adenylate_kinase_Adk"/>
    <property type="match status" value="1"/>
</dbReference>
<feature type="binding site" evidence="5">
    <location>
        <begin position="86"/>
        <end position="89"/>
    </location>
    <ligand>
        <name>AMP</name>
        <dbReference type="ChEBI" id="CHEBI:456215"/>
    </ligand>
</feature>
<feature type="binding site" evidence="5">
    <location>
        <position position="93"/>
    </location>
    <ligand>
        <name>AMP</name>
        <dbReference type="ChEBI" id="CHEBI:456215"/>
    </ligand>
</feature>
<dbReference type="EMBL" id="JAERWK010000011">
    <property type="protein sequence ID" value="MBM9467539.1"/>
    <property type="molecule type" value="Genomic_DNA"/>
</dbReference>
<dbReference type="Pfam" id="PF00406">
    <property type="entry name" value="ADK"/>
    <property type="match status" value="1"/>
</dbReference>
<dbReference type="NCBIfam" id="NF011100">
    <property type="entry name" value="PRK14527.1"/>
    <property type="match status" value="1"/>
</dbReference>
<name>A0A938YCX9_9ACTN</name>
<gene>
    <name evidence="5" type="primary">adk</name>
    <name evidence="8" type="ORF">JL106_09645</name>
</gene>
<feature type="binding site" evidence="5">
    <location>
        <begin position="58"/>
        <end position="60"/>
    </location>
    <ligand>
        <name>AMP</name>
        <dbReference type="ChEBI" id="CHEBI:456215"/>
    </ligand>
</feature>
<dbReference type="SUPFAM" id="SSF52540">
    <property type="entry name" value="P-loop containing nucleoside triphosphate hydrolases"/>
    <property type="match status" value="1"/>
</dbReference>
<comment type="subcellular location">
    <subcellularLocation>
        <location evidence="5 7">Cytoplasm</location>
    </subcellularLocation>
</comment>
<evidence type="ECO:0000256" key="5">
    <source>
        <dbReference type="HAMAP-Rule" id="MF_00235"/>
    </source>
</evidence>
<dbReference type="Gene3D" id="3.40.50.300">
    <property type="entry name" value="P-loop containing nucleotide triphosphate hydrolases"/>
    <property type="match status" value="1"/>
</dbReference>
<dbReference type="PRINTS" id="PR00094">
    <property type="entry name" value="ADENYLTKNASE"/>
</dbReference>
<dbReference type="GO" id="GO:0044209">
    <property type="term" value="P:AMP salvage"/>
    <property type="evidence" value="ECO:0007669"/>
    <property type="project" value="UniProtKB-UniRule"/>
</dbReference>
<feature type="binding site" evidence="5">
    <location>
        <position position="167"/>
    </location>
    <ligand>
        <name>ATP</name>
        <dbReference type="ChEBI" id="CHEBI:30616"/>
    </ligand>
</feature>
<dbReference type="GO" id="GO:0005524">
    <property type="term" value="F:ATP binding"/>
    <property type="evidence" value="ECO:0007669"/>
    <property type="project" value="UniProtKB-UniRule"/>
</dbReference>
<evidence type="ECO:0000256" key="3">
    <source>
        <dbReference type="ARBA" id="ARBA00022741"/>
    </source>
</evidence>
<keyword evidence="3 5" id="KW-0547">Nucleotide-binding</keyword>
<keyword evidence="1 5" id="KW-0808">Transferase</keyword>
<feature type="binding site" evidence="5">
    <location>
        <position position="128"/>
    </location>
    <ligand>
        <name>ATP</name>
        <dbReference type="ChEBI" id="CHEBI:30616"/>
    </ligand>
</feature>
<dbReference type="EC" id="2.7.4.3" evidence="5 7"/>
<feature type="binding site" evidence="5">
    <location>
        <position position="130"/>
    </location>
    <ligand>
        <name>AMP</name>
        <dbReference type="ChEBI" id="CHEBI:456215"/>
    </ligand>
</feature>
<reference evidence="8" key="1">
    <citation type="submission" date="2021-01" db="EMBL/GenBank/DDBJ databases">
        <title>YIM 132084 draft genome.</title>
        <authorList>
            <person name="An D."/>
        </authorList>
    </citation>
    <scope>NUCLEOTIDE SEQUENCE</scope>
    <source>
        <strain evidence="8">YIM 132084</strain>
    </source>
</reference>
<keyword evidence="5" id="KW-0963">Cytoplasm</keyword>
<protein>
    <recommendedName>
        <fullName evidence="5 7">Adenylate kinase</fullName>
        <shortName evidence="5">AK</shortName>
        <ecNumber evidence="5 7">2.7.4.3</ecNumber>
    </recommendedName>
    <alternativeName>
        <fullName evidence="5">ATP-AMP transphosphorylase</fullName>
    </alternativeName>
    <alternativeName>
        <fullName evidence="5">ATP:AMP phosphotransferase</fullName>
    </alternativeName>
    <alternativeName>
        <fullName evidence="5">Adenylate monophosphate kinase</fullName>
    </alternativeName>
</protein>
<dbReference type="NCBIfam" id="NF001381">
    <property type="entry name" value="PRK00279.1-3"/>
    <property type="match status" value="1"/>
</dbReference>
<evidence type="ECO:0000313" key="9">
    <source>
        <dbReference type="Proteomes" id="UP000663792"/>
    </source>
</evidence>
<comment type="similarity">
    <text evidence="5 6">Belongs to the adenylate kinase family.</text>
</comment>
<evidence type="ECO:0000256" key="1">
    <source>
        <dbReference type="ARBA" id="ARBA00022679"/>
    </source>
</evidence>
<dbReference type="CDD" id="cd01428">
    <property type="entry name" value="ADK"/>
    <property type="match status" value="1"/>
</dbReference>
<comment type="subunit">
    <text evidence="5 7">Monomer.</text>
</comment>
<organism evidence="8 9">
    <name type="scientific">Nakamurella leprariae</name>
    <dbReference type="NCBI Taxonomy" id="2803911"/>
    <lineage>
        <taxon>Bacteria</taxon>
        <taxon>Bacillati</taxon>
        <taxon>Actinomycetota</taxon>
        <taxon>Actinomycetes</taxon>
        <taxon>Nakamurellales</taxon>
        <taxon>Nakamurellaceae</taxon>
        <taxon>Nakamurella</taxon>
    </lineage>
</organism>
<feature type="binding site" evidence="5">
    <location>
        <begin position="11"/>
        <end position="16"/>
    </location>
    <ligand>
        <name>ATP</name>
        <dbReference type="ChEBI" id="CHEBI:30616"/>
    </ligand>
</feature>
<comment type="function">
    <text evidence="5">Catalyzes the reversible transfer of the terminal phosphate group between ATP and AMP. Plays an important role in cellular energy homeostasis and in adenine nucleotide metabolism.</text>
</comment>
<dbReference type="InterPro" id="IPR000850">
    <property type="entry name" value="Adenylat/UMP-CMP_kin"/>
</dbReference>
<dbReference type="GO" id="GO:0005737">
    <property type="term" value="C:cytoplasm"/>
    <property type="evidence" value="ECO:0007669"/>
    <property type="project" value="UniProtKB-SubCell"/>
</dbReference>
<evidence type="ECO:0000256" key="7">
    <source>
        <dbReference type="RuleBase" id="RU003331"/>
    </source>
</evidence>
<accession>A0A938YCX9</accession>